<sequence length="153" mass="17931">MIKTKYVFLVFFVLALIVFPYYIIYLSSDFVSSIVPGWNTTIVSGQIISNLIKFVALLITTICYWKLSKINNQIILKSFLIHFTLTIPAVFISRMSLYELITSISFNPENFVNRISLIIFINICLNILFCIGQIIFWRFYIKSKRSYRINKLT</sequence>
<evidence type="ECO:0008006" key="4">
    <source>
        <dbReference type="Google" id="ProtNLM"/>
    </source>
</evidence>
<comment type="caution">
    <text evidence="2">The sequence shown here is derived from an EMBL/GenBank/DDBJ whole genome shotgun (WGS) entry which is preliminary data.</text>
</comment>
<keyword evidence="3" id="KW-1185">Reference proteome</keyword>
<feature type="transmembrane region" description="Helical" evidence="1">
    <location>
        <begin position="7"/>
        <end position="27"/>
    </location>
</feature>
<organism evidence="2 3">
    <name type="scientific">Flavobacterium chungbukense</name>
    <dbReference type="NCBI Taxonomy" id="877464"/>
    <lineage>
        <taxon>Bacteria</taxon>
        <taxon>Pseudomonadati</taxon>
        <taxon>Bacteroidota</taxon>
        <taxon>Flavobacteriia</taxon>
        <taxon>Flavobacteriales</taxon>
        <taxon>Flavobacteriaceae</taxon>
        <taxon>Flavobacterium</taxon>
    </lineage>
</organism>
<protein>
    <recommendedName>
        <fullName evidence="4">DUF4293 family protein</fullName>
    </recommendedName>
</protein>
<gene>
    <name evidence="2" type="ORF">GCM10022250_07340</name>
</gene>
<feature type="transmembrane region" description="Helical" evidence="1">
    <location>
        <begin position="47"/>
        <end position="67"/>
    </location>
</feature>
<keyword evidence="1" id="KW-1133">Transmembrane helix</keyword>
<dbReference type="Proteomes" id="UP001501333">
    <property type="component" value="Unassembled WGS sequence"/>
</dbReference>
<feature type="transmembrane region" description="Helical" evidence="1">
    <location>
        <begin position="79"/>
        <end position="97"/>
    </location>
</feature>
<reference evidence="3" key="1">
    <citation type="journal article" date="2019" name="Int. J. Syst. Evol. Microbiol.">
        <title>The Global Catalogue of Microorganisms (GCM) 10K type strain sequencing project: providing services to taxonomists for standard genome sequencing and annotation.</title>
        <authorList>
            <consortium name="The Broad Institute Genomics Platform"/>
            <consortium name="The Broad Institute Genome Sequencing Center for Infectious Disease"/>
            <person name="Wu L."/>
            <person name="Ma J."/>
        </authorList>
    </citation>
    <scope>NUCLEOTIDE SEQUENCE [LARGE SCALE GENOMIC DNA]</scope>
    <source>
        <strain evidence="3">JCM 17386</strain>
    </source>
</reference>
<feature type="transmembrane region" description="Helical" evidence="1">
    <location>
        <begin position="117"/>
        <end position="141"/>
    </location>
</feature>
<evidence type="ECO:0000313" key="3">
    <source>
        <dbReference type="Proteomes" id="UP001501333"/>
    </source>
</evidence>
<keyword evidence="1" id="KW-0472">Membrane</keyword>
<name>A0ABP7XPV0_9FLAO</name>
<evidence type="ECO:0000256" key="1">
    <source>
        <dbReference type="SAM" id="Phobius"/>
    </source>
</evidence>
<keyword evidence="1" id="KW-0812">Transmembrane</keyword>
<accession>A0ABP7XPV0</accession>
<evidence type="ECO:0000313" key="2">
    <source>
        <dbReference type="EMBL" id="GAA4123555.1"/>
    </source>
</evidence>
<dbReference type="EMBL" id="BAABAO010000003">
    <property type="protein sequence ID" value="GAA4123555.1"/>
    <property type="molecule type" value="Genomic_DNA"/>
</dbReference>
<proteinExistence type="predicted"/>